<evidence type="ECO:0000256" key="1">
    <source>
        <dbReference type="ARBA" id="ARBA00004651"/>
    </source>
</evidence>
<feature type="transmembrane region" description="Helical" evidence="7">
    <location>
        <begin position="374"/>
        <end position="397"/>
    </location>
</feature>
<dbReference type="InterPro" id="IPR025857">
    <property type="entry name" value="MacB_PCD"/>
</dbReference>
<dbReference type="InterPro" id="IPR003838">
    <property type="entry name" value="ABC3_permease_C"/>
</dbReference>
<gene>
    <name evidence="10" type="primary">macB_34</name>
    <name evidence="10" type="ORF">SDC9_56786</name>
</gene>
<accession>A0A644X8I4</accession>
<protein>
    <submittedName>
        <fullName evidence="10">Macrolide export ATP-binding/permease protein MacB</fullName>
        <ecNumber evidence="10">3.6.3.-</ecNumber>
    </submittedName>
</protein>
<evidence type="ECO:0000313" key="10">
    <source>
        <dbReference type="EMBL" id="MPM10454.1"/>
    </source>
</evidence>
<feature type="transmembrane region" description="Helical" evidence="7">
    <location>
        <begin position="21"/>
        <end position="45"/>
    </location>
</feature>
<keyword evidence="10" id="KW-0547">Nucleotide-binding</keyword>
<dbReference type="PANTHER" id="PTHR30572:SF4">
    <property type="entry name" value="ABC TRANSPORTER PERMEASE YTRF"/>
    <property type="match status" value="1"/>
</dbReference>
<keyword evidence="10" id="KW-0378">Hydrolase</keyword>
<dbReference type="InterPro" id="IPR050250">
    <property type="entry name" value="Macrolide_Exporter_MacB"/>
</dbReference>
<evidence type="ECO:0000259" key="9">
    <source>
        <dbReference type="Pfam" id="PF12704"/>
    </source>
</evidence>
<comment type="subcellular location">
    <subcellularLocation>
        <location evidence="1">Cell membrane</location>
        <topology evidence="1">Multi-pass membrane protein</topology>
    </subcellularLocation>
</comment>
<keyword evidence="5 7" id="KW-0472">Membrane</keyword>
<dbReference type="EMBL" id="VSSQ01001694">
    <property type="protein sequence ID" value="MPM10454.1"/>
    <property type="molecule type" value="Genomic_DNA"/>
</dbReference>
<keyword evidence="2" id="KW-1003">Cell membrane</keyword>
<evidence type="ECO:0000256" key="3">
    <source>
        <dbReference type="ARBA" id="ARBA00022692"/>
    </source>
</evidence>
<dbReference type="PANTHER" id="PTHR30572">
    <property type="entry name" value="MEMBRANE COMPONENT OF TRANSPORTER-RELATED"/>
    <property type="match status" value="1"/>
</dbReference>
<reference evidence="10" key="1">
    <citation type="submission" date="2019-08" db="EMBL/GenBank/DDBJ databases">
        <authorList>
            <person name="Kucharzyk K."/>
            <person name="Murdoch R.W."/>
            <person name="Higgins S."/>
            <person name="Loffler F."/>
        </authorList>
    </citation>
    <scope>NUCLEOTIDE SEQUENCE</scope>
</reference>
<dbReference type="GO" id="GO:0016787">
    <property type="term" value="F:hydrolase activity"/>
    <property type="evidence" value="ECO:0007669"/>
    <property type="project" value="UniProtKB-KW"/>
</dbReference>
<dbReference type="GO" id="GO:0005886">
    <property type="term" value="C:plasma membrane"/>
    <property type="evidence" value="ECO:0007669"/>
    <property type="project" value="UniProtKB-SubCell"/>
</dbReference>
<comment type="caution">
    <text evidence="10">The sequence shown here is derived from an EMBL/GenBank/DDBJ whole genome shotgun (WGS) entry which is preliminary data.</text>
</comment>
<evidence type="ECO:0000256" key="2">
    <source>
        <dbReference type="ARBA" id="ARBA00022475"/>
    </source>
</evidence>
<name>A0A644X8I4_9ZZZZ</name>
<comment type="similarity">
    <text evidence="6">Belongs to the ABC-4 integral membrane protein family.</text>
</comment>
<feature type="transmembrane region" description="Helical" evidence="7">
    <location>
        <begin position="344"/>
        <end position="368"/>
    </location>
</feature>
<keyword evidence="4 7" id="KW-1133">Transmembrane helix</keyword>
<evidence type="ECO:0000259" key="8">
    <source>
        <dbReference type="Pfam" id="PF02687"/>
    </source>
</evidence>
<dbReference type="GO" id="GO:0022857">
    <property type="term" value="F:transmembrane transporter activity"/>
    <property type="evidence" value="ECO:0007669"/>
    <property type="project" value="TreeGrafter"/>
</dbReference>
<feature type="domain" description="MacB-like periplasmic core" evidence="9">
    <location>
        <begin position="24"/>
        <end position="250"/>
    </location>
</feature>
<evidence type="ECO:0000256" key="6">
    <source>
        <dbReference type="ARBA" id="ARBA00038076"/>
    </source>
</evidence>
<proteinExistence type="inferred from homology"/>
<dbReference type="AlphaFoldDB" id="A0A644X8I4"/>
<sequence>MNLKIIGESFNIALRSVRSHLLRTILTVLIIAFGIMALISILTAIESIKFSLSENFTRMGSNTFTIADVQIRGHRGGGPGDRVEYESITWDQATAFKERYQFPATVSVYTHASNTATVKYRLEKSNPNVDVLGIDENYMITSGQEIAKGRGFSKHEVDMGRNITVIGSELEELLFPTGENPLGKQISIGPVRFLVVGVMKQKGSSFGFSGDNSCMVPVTTVRRYFSQSSTSFRINVMPAQTELLETAIGEATGIFRSVRKLKVGQPDNFDVRKSDSMVNMLLENIRYVTMAATLIGLITLIGASIGLMNIMLVSVSERTREIGVRKAMGATNIAIRNQFLIESIVVGQMGGLLGILLGVLAGNIISIFLDSTFIVPWGWVILGFLLTLVVGILSGLLPANRAARLDPIESLRYE</sequence>
<feature type="transmembrane region" description="Helical" evidence="7">
    <location>
        <begin position="287"/>
        <end position="312"/>
    </location>
</feature>
<evidence type="ECO:0000256" key="7">
    <source>
        <dbReference type="SAM" id="Phobius"/>
    </source>
</evidence>
<evidence type="ECO:0000256" key="4">
    <source>
        <dbReference type="ARBA" id="ARBA00022989"/>
    </source>
</evidence>
<feature type="domain" description="ABC3 transporter permease C-terminal" evidence="8">
    <location>
        <begin position="294"/>
        <end position="407"/>
    </location>
</feature>
<dbReference type="EC" id="3.6.3.-" evidence="10"/>
<dbReference type="Pfam" id="PF02687">
    <property type="entry name" value="FtsX"/>
    <property type="match status" value="1"/>
</dbReference>
<dbReference type="Pfam" id="PF12704">
    <property type="entry name" value="MacB_PCD"/>
    <property type="match status" value="1"/>
</dbReference>
<dbReference type="GO" id="GO:0005524">
    <property type="term" value="F:ATP binding"/>
    <property type="evidence" value="ECO:0007669"/>
    <property type="project" value="UniProtKB-KW"/>
</dbReference>
<evidence type="ECO:0000256" key="5">
    <source>
        <dbReference type="ARBA" id="ARBA00023136"/>
    </source>
</evidence>
<keyword evidence="3 7" id="KW-0812">Transmembrane</keyword>
<organism evidence="10">
    <name type="scientific">bioreactor metagenome</name>
    <dbReference type="NCBI Taxonomy" id="1076179"/>
    <lineage>
        <taxon>unclassified sequences</taxon>
        <taxon>metagenomes</taxon>
        <taxon>ecological metagenomes</taxon>
    </lineage>
</organism>
<keyword evidence="10" id="KW-0067">ATP-binding</keyword>